<feature type="region of interest" description="Disordered" evidence="1">
    <location>
        <begin position="258"/>
        <end position="289"/>
    </location>
</feature>
<proteinExistence type="predicted"/>
<accession>A0AA39WHT5</accession>
<feature type="region of interest" description="Disordered" evidence="1">
    <location>
        <begin position="314"/>
        <end position="355"/>
    </location>
</feature>
<evidence type="ECO:0000313" key="3">
    <source>
        <dbReference type="Proteomes" id="UP001174934"/>
    </source>
</evidence>
<reference evidence="2" key="1">
    <citation type="submission" date="2023-06" db="EMBL/GenBank/DDBJ databases">
        <title>Genome-scale phylogeny and comparative genomics of the fungal order Sordariales.</title>
        <authorList>
            <consortium name="Lawrence Berkeley National Laboratory"/>
            <person name="Hensen N."/>
            <person name="Bonometti L."/>
            <person name="Westerberg I."/>
            <person name="Brannstrom I.O."/>
            <person name="Guillou S."/>
            <person name="Cros-Aarteil S."/>
            <person name="Calhoun S."/>
            <person name="Haridas S."/>
            <person name="Kuo A."/>
            <person name="Mondo S."/>
            <person name="Pangilinan J."/>
            <person name="Riley R."/>
            <person name="LaButti K."/>
            <person name="Andreopoulos B."/>
            <person name="Lipzen A."/>
            <person name="Chen C."/>
            <person name="Yanf M."/>
            <person name="Daum C."/>
            <person name="Ng V."/>
            <person name="Clum A."/>
            <person name="Steindorff A."/>
            <person name="Ohm R."/>
            <person name="Martin F."/>
            <person name="Silar P."/>
            <person name="Natvig D."/>
            <person name="Lalanne C."/>
            <person name="Gautier V."/>
            <person name="Ament-velasquez S.L."/>
            <person name="Kruys A."/>
            <person name="Hutchinson M.I."/>
            <person name="Powell A.J."/>
            <person name="Barry K."/>
            <person name="Miller A.N."/>
            <person name="Grigoriev I.V."/>
            <person name="Debuchy R."/>
            <person name="Gladieux P."/>
            <person name="Thoren M.H."/>
            <person name="Johannesson H."/>
        </authorList>
    </citation>
    <scope>NUCLEOTIDE SEQUENCE</scope>
    <source>
        <strain evidence="2">SMH3391-2</strain>
    </source>
</reference>
<feature type="compositionally biased region" description="Basic and acidic residues" evidence="1">
    <location>
        <begin position="12"/>
        <end position="27"/>
    </location>
</feature>
<organism evidence="2 3">
    <name type="scientific">Bombardia bombarda</name>
    <dbReference type="NCBI Taxonomy" id="252184"/>
    <lineage>
        <taxon>Eukaryota</taxon>
        <taxon>Fungi</taxon>
        <taxon>Dikarya</taxon>
        <taxon>Ascomycota</taxon>
        <taxon>Pezizomycotina</taxon>
        <taxon>Sordariomycetes</taxon>
        <taxon>Sordariomycetidae</taxon>
        <taxon>Sordariales</taxon>
        <taxon>Lasiosphaeriaceae</taxon>
        <taxon>Bombardia</taxon>
    </lineage>
</organism>
<feature type="compositionally biased region" description="Polar residues" evidence="1">
    <location>
        <begin position="273"/>
        <end position="289"/>
    </location>
</feature>
<dbReference type="AlphaFoldDB" id="A0AA39WHT5"/>
<dbReference type="EMBL" id="JAULSR010000006">
    <property type="protein sequence ID" value="KAK0615646.1"/>
    <property type="molecule type" value="Genomic_DNA"/>
</dbReference>
<evidence type="ECO:0000313" key="2">
    <source>
        <dbReference type="EMBL" id="KAK0615646.1"/>
    </source>
</evidence>
<feature type="compositionally biased region" description="Polar residues" evidence="1">
    <location>
        <begin position="154"/>
        <end position="164"/>
    </location>
</feature>
<evidence type="ECO:0000256" key="1">
    <source>
        <dbReference type="SAM" id="MobiDB-lite"/>
    </source>
</evidence>
<comment type="caution">
    <text evidence="2">The sequence shown here is derived from an EMBL/GenBank/DDBJ whole genome shotgun (WGS) entry which is preliminary data.</text>
</comment>
<feature type="compositionally biased region" description="Basic and acidic residues" evidence="1">
    <location>
        <begin position="337"/>
        <end position="355"/>
    </location>
</feature>
<gene>
    <name evidence="2" type="ORF">B0T17DRAFT_349799</name>
</gene>
<feature type="region of interest" description="Disordered" evidence="1">
    <location>
        <begin position="127"/>
        <end position="182"/>
    </location>
</feature>
<sequence>MDIFSSIPGGGGEDRQRYYSQDNDWRRSKASQISEPVRQVLHNGRQIDRQTSLQSIQSVQSAQTVQLIESLDLPLLSRTNNNENLPLGNKPTGSSIPVPVRQGITRSRTFNVFSGLTSSFSHSISLASTSATPSNPKALCPRLSRPVRKPSPEPLTTSGNSNNIGLRGKGKKREQPTLSTATTSLESLPYQDVPGCVITHMPSSYWAGRFMALHDRFHNELLDPPNLSLILAATSKKTETLVENDPYVTAMSVFDKSSTSGLDASRRGGIPRSATTGAILQTSRPPVFSQSLEQIPSDDESYYNSSEEDITFTAEPSASGAQAPPPSRPEDAAPSGSDRELEVPTVSHHEHADHSASNRMLEFLTISHHKLATSSSPCRTDAAPLASCDSAATSASRGSVDTSALRHKYAALSTLHDSAALSAHHGLAATSASLHENTAPSASHGSAATSASRHKFIVPSASIAPGNPPARLVMAERESNRPLSITSSTLESKPDLDFAPQIPRRLAIAGALSLLNDEHRCRRVLHHLHALCTTDEARRSLWLWQQNFARTTKRPNLLPTGGTMSEAKRHSTLVKRILSIGRDRMSIQGPESATSLPNQPVHQEVAEIEEAHQSRLSLIRRLKTGPSSRRNSRL</sequence>
<protein>
    <submittedName>
        <fullName evidence="2">Uncharacterized protein</fullName>
    </submittedName>
</protein>
<feature type="region of interest" description="Disordered" evidence="1">
    <location>
        <begin position="1"/>
        <end position="31"/>
    </location>
</feature>
<name>A0AA39WHT5_9PEZI</name>
<keyword evidence="3" id="KW-1185">Reference proteome</keyword>
<dbReference type="Proteomes" id="UP001174934">
    <property type="component" value="Unassembled WGS sequence"/>
</dbReference>